<name>A0A2T7PL31_POMCA</name>
<dbReference type="InterPro" id="IPR016186">
    <property type="entry name" value="C-type_lectin-like/link_sf"/>
</dbReference>
<evidence type="ECO:0000259" key="1">
    <source>
        <dbReference type="PROSITE" id="PS50041"/>
    </source>
</evidence>
<dbReference type="Proteomes" id="UP000245119">
    <property type="component" value="Linkage Group LG3"/>
</dbReference>
<dbReference type="PROSITE" id="PS50041">
    <property type="entry name" value="C_TYPE_LECTIN_2"/>
    <property type="match status" value="1"/>
</dbReference>
<dbReference type="InterPro" id="IPR016187">
    <property type="entry name" value="CTDL_fold"/>
</dbReference>
<protein>
    <recommendedName>
        <fullName evidence="1">C-type lectin domain-containing protein</fullName>
    </recommendedName>
</protein>
<dbReference type="CDD" id="cd00037">
    <property type="entry name" value="CLECT"/>
    <property type="match status" value="1"/>
</dbReference>
<dbReference type="SUPFAM" id="SSF56436">
    <property type="entry name" value="C-type lectin-like"/>
    <property type="match status" value="1"/>
</dbReference>
<dbReference type="EMBL" id="PZQS01000003">
    <property type="protein sequence ID" value="PVD34129.1"/>
    <property type="molecule type" value="Genomic_DNA"/>
</dbReference>
<dbReference type="Gene3D" id="3.10.100.10">
    <property type="entry name" value="Mannose-Binding Protein A, subunit A"/>
    <property type="match status" value="1"/>
</dbReference>
<evidence type="ECO:0000313" key="2">
    <source>
        <dbReference type="EMBL" id="PVD34129.1"/>
    </source>
</evidence>
<sequence>MTSVSDADSTWVHTAVSTEISRMTALLLVWSFITSVHVVADDIDWFWVDNHCYGVAKQTRKGNQFESFCKTGWASTVADISTLDALAESKEYSMVWVGAQQVQSGGAYQWTTTHASVPDGLWSSAAKKTEACVAMTKVKVSGDTTYRLQDWSCDNPFSYLCQSTEACGAAPLSSSSGTTRSTSAAAATNSVKSTTIQASSLSGTTPSSTSVASIITSKATSVVSSAATSTSTMSTAAAAGTIESSTSAVATFTSTFTSAVSVVNGLLGKDVTQPVLPEMDDQIAASTLSAYFEDKIKTIMDSFSDSVATVEQTSDLFCGMPLSNFQPVTEDELLKLVRRCRPTTSVDDPIPLVFFSSTLTFYFLY</sequence>
<comment type="caution">
    <text evidence="2">The sequence shown here is derived from an EMBL/GenBank/DDBJ whole genome shotgun (WGS) entry which is preliminary data.</text>
</comment>
<reference evidence="2 3" key="1">
    <citation type="submission" date="2018-04" db="EMBL/GenBank/DDBJ databases">
        <title>The genome of golden apple snail Pomacea canaliculata provides insight into stress tolerance and invasive adaptation.</title>
        <authorList>
            <person name="Liu C."/>
            <person name="Liu B."/>
            <person name="Ren Y."/>
            <person name="Zhang Y."/>
            <person name="Wang H."/>
            <person name="Li S."/>
            <person name="Jiang F."/>
            <person name="Yin L."/>
            <person name="Zhang G."/>
            <person name="Qian W."/>
            <person name="Fan W."/>
        </authorList>
    </citation>
    <scope>NUCLEOTIDE SEQUENCE [LARGE SCALE GENOMIC DNA]</scope>
    <source>
        <strain evidence="2">SZHN2017</strain>
        <tissue evidence="2">Muscle</tissue>
    </source>
</reference>
<accession>A0A2T7PL31</accession>
<gene>
    <name evidence="2" type="ORF">C0Q70_05392</name>
</gene>
<organism evidence="2 3">
    <name type="scientific">Pomacea canaliculata</name>
    <name type="common">Golden apple snail</name>
    <dbReference type="NCBI Taxonomy" id="400727"/>
    <lineage>
        <taxon>Eukaryota</taxon>
        <taxon>Metazoa</taxon>
        <taxon>Spiralia</taxon>
        <taxon>Lophotrochozoa</taxon>
        <taxon>Mollusca</taxon>
        <taxon>Gastropoda</taxon>
        <taxon>Caenogastropoda</taxon>
        <taxon>Architaenioglossa</taxon>
        <taxon>Ampullarioidea</taxon>
        <taxon>Ampullariidae</taxon>
        <taxon>Pomacea</taxon>
    </lineage>
</organism>
<proteinExistence type="predicted"/>
<evidence type="ECO:0000313" key="3">
    <source>
        <dbReference type="Proteomes" id="UP000245119"/>
    </source>
</evidence>
<keyword evidence="3" id="KW-1185">Reference proteome</keyword>
<dbReference type="InterPro" id="IPR001304">
    <property type="entry name" value="C-type_lectin-like"/>
</dbReference>
<dbReference type="AlphaFoldDB" id="A0A2T7PL31"/>
<feature type="domain" description="C-type lectin" evidence="1">
    <location>
        <begin position="48"/>
        <end position="162"/>
    </location>
</feature>